<dbReference type="AlphaFoldDB" id="X6PDN7"/>
<reference evidence="2 3" key="1">
    <citation type="journal article" date="2013" name="Curr. Biol.">
        <title>The Genome of the Foraminiferan Reticulomyxa filosa.</title>
        <authorList>
            <person name="Glockner G."/>
            <person name="Hulsmann N."/>
            <person name="Schleicher M."/>
            <person name="Noegel A.A."/>
            <person name="Eichinger L."/>
            <person name="Gallinger C."/>
            <person name="Pawlowski J."/>
            <person name="Sierra R."/>
            <person name="Euteneuer U."/>
            <person name="Pillet L."/>
            <person name="Moustafa A."/>
            <person name="Platzer M."/>
            <person name="Groth M."/>
            <person name="Szafranski K."/>
            <person name="Schliwa M."/>
        </authorList>
    </citation>
    <scope>NUCLEOTIDE SEQUENCE [LARGE SCALE GENOMIC DNA]</scope>
</reference>
<feature type="transmembrane region" description="Helical" evidence="1">
    <location>
        <begin position="455"/>
        <end position="472"/>
    </location>
</feature>
<feature type="transmembrane region" description="Helical" evidence="1">
    <location>
        <begin position="430"/>
        <end position="446"/>
    </location>
</feature>
<keyword evidence="1" id="KW-0472">Membrane</keyword>
<gene>
    <name evidence="2" type="ORF">RFI_00447</name>
</gene>
<comment type="caution">
    <text evidence="2">The sequence shown here is derived from an EMBL/GenBank/DDBJ whole genome shotgun (WGS) entry which is preliminary data.</text>
</comment>
<protein>
    <submittedName>
        <fullName evidence="2">Uncharacterized protein</fullName>
    </submittedName>
</protein>
<feature type="transmembrane region" description="Helical" evidence="1">
    <location>
        <begin position="52"/>
        <end position="74"/>
    </location>
</feature>
<name>X6PDN7_RETFI</name>
<feature type="transmembrane region" description="Helical" evidence="1">
    <location>
        <begin position="157"/>
        <end position="176"/>
    </location>
</feature>
<dbReference type="Proteomes" id="UP000023152">
    <property type="component" value="Unassembled WGS sequence"/>
</dbReference>
<evidence type="ECO:0000256" key="1">
    <source>
        <dbReference type="SAM" id="Phobius"/>
    </source>
</evidence>
<proteinExistence type="predicted"/>
<feature type="transmembrane region" description="Helical" evidence="1">
    <location>
        <begin position="282"/>
        <end position="303"/>
    </location>
</feature>
<feature type="transmembrane region" description="Helical" evidence="1">
    <location>
        <begin position="133"/>
        <end position="150"/>
    </location>
</feature>
<keyword evidence="3" id="KW-1185">Reference proteome</keyword>
<sequence>MLSSPNLFSYRNSLNVSTKKKIKVKKMHLDPFIDHKDYNLNQPFELDFCMPWYVWGIFFICASAVCAIVHLVTINGYNELLKKQHSLTTCETVILYISRTFVYFYFSIRFIMSIFCIVIVIEHYSNWYKDRSSSWVTYVGWATTVLYFPSIKMSGVFPFYFIFFFCAWLGLSLVNAERQLCQDLKDDTLLLVVVGANAGLDAFFFVFTFFSVVGIFIPGFFIFVPQPFTIIGLCLGFWFVVWFFYQMGSCIRNCFCNICFPNTGKGLDQDTYAYLDDTANSFTVLFIIFAIYWTSIVSAMNFITSKHTWPKCYVDTMFGDYCSNGFQLDFQNWKIVLQIFFLNKKKINNNKNKAVSYQRKQKFIHTCNTGDVWTCTTIQIINHLITPTTTQIQRQANKPNLFFFTFLFFLRLGFASFCLMSVLFVCLSLFVTRLFLFVFYLCFWCLKSFSNMSNFLIKMTLFAWNIFFIFHYRTSFHMHSIDFFCSNNIFVPKFLSIL</sequence>
<organism evidence="2 3">
    <name type="scientific">Reticulomyxa filosa</name>
    <dbReference type="NCBI Taxonomy" id="46433"/>
    <lineage>
        <taxon>Eukaryota</taxon>
        <taxon>Sar</taxon>
        <taxon>Rhizaria</taxon>
        <taxon>Retaria</taxon>
        <taxon>Foraminifera</taxon>
        <taxon>Monothalamids</taxon>
        <taxon>Reticulomyxidae</taxon>
        <taxon>Reticulomyxa</taxon>
    </lineage>
</organism>
<keyword evidence="1" id="KW-1133">Transmembrane helix</keyword>
<feature type="transmembrane region" description="Helical" evidence="1">
    <location>
        <begin position="102"/>
        <end position="121"/>
    </location>
</feature>
<keyword evidence="1" id="KW-0812">Transmembrane</keyword>
<dbReference type="EMBL" id="ASPP01000470">
    <property type="protein sequence ID" value="ETO36615.1"/>
    <property type="molecule type" value="Genomic_DNA"/>
</dbReference>
<accession>X6PDN7</accession>
<evidence type="ECO:0000313" key="3">
    <source>
        <dbReference type="Proteomes" id="UP000023152"/>
    </source>
</evidence>
<feature type="transmembrane region" description="Helical" evidence="1">
    <location>
        <begin position="401"/>
        <end position="424"/>
    </location>
</feature>
<feature type="transmembrane region" description="Helical" evidence="1">
    <location>
        <begin position="228"/>
        <end position="245"/>
    </location>
</feature>
<feature type="transmembrane region" description="Helical" evidence="1">
    <location>
        <begin position="188"/>
        <end position="221"/>
    </location>
</feature>
<evidence type="ECO:0000313" key="2">
    <source>
        <dbReference type="EMBL" id="ETO36615.1"/>
    </source>
</evidence>